<feature type="domain" description="KIB1-4 beta-propeller" evidence="1">
    <location>
        <begin position="30"/>
        <end position="304"/>
    </location>
</feature>
<evidence type="ECO:0000259" key="1">
    <source>
        <dbReference type="Pfam" id="PF03478"/>
    </source>
</evidence>
<dbReference type="InterPro" id="IPR050942">
    <property type="entry name" value="F-box_BR-signaling"/>
</dbReference>
<dbReference type="Pfam" id="PF03478">
    <property type="entry name" value="Beta-prop_KIB1-4"/>
    <property type="match status" value="1"/>
</dbReference>
<comment type="caution">
    <text evidence="2">The sequence shown here is derived from an EMBL/GenBank/DDBJ whole genome shotgun (WGS) entry which is preliminary data.</text>
</comment>
<organism evidence="2 3">
    <name type="scientific">Salvia divinorum</name>
    <name type="common">Maria pastora</name>
    <name type="synonym">Diviner's sage</name>
    <dbReference type="NCBI Taxonomy" id="28513"/>
    <lineage>
        <taxon>Eukaryota</taxon>
        <taxon>Viridiplantae</taxon>
        <taxon>Streptophyta</taxon>
        <taxon>Embryophyta</taxon>
        <taxon>Tracheophyta</taxon>
        <taxon>Spermatophyta</taxon>
        <taxon>Magnoliopsida</taxon>
        <taxon>eudicotyledons</taxon>
        <taxon>Gunneridae</taxon>
        <taxon>Pentapetalae</taxon>
        <taxon>asterids</taxon>
        <taxon>lamiids</taxon>
        <taxon>Lamiales</taxon>
        <taxon>Lamiaceae</taxon>
        <taxon>Nepetoideae</taxon>
        <taxon>Mentheae</taxon>
        <taxon>Salviinae</taxon>
        <taxon>Salvia</taxon>
        <taxon>Salvia subgen. Calosphace</taxon>
    </lineage>
</organism>
<accession>A0ABD1IC38</accession>
<reference evidence="2 3" key="1">
    <citation type="submission" date="2024-06" db="EMBL/GenBank/DDBJ databases">
        <title>A chromosome level genome sequence of Diviner's sage (Salvia divinorum).</title>
        <authorList>
            <person name="Ford S.A."/>
            <person name="Ro D.-K."/>
            <person name="Ness R.W."/>
            <person name="Phillips M.A."/>
        </authorList>
    </citation>
    <scope>NUCLEOTIDE SEQUENCE [LARGE SCALE GENOMIC DNA]</scope>
    <source>
        <strain evidence="2">SAF-2024a</strain>
        <tissue evidence="2">Leaf</tissue>
    </source>
</reference>
<gene>
    <name evidence="2" type="ORF">AAHA92_01717</name>
</gene>
<proteinExistence type="predicted"/>
<dbReference type="PANTHER" id="PTHR44259:SF15">
    <property type="entry name" value="F-BOX PROTEIN KIB2-RELATED"/>
    <property type="match status" value="1"/>
</dbReference>
<dbReference type="InterPro" id="IPR005174">
    <property type="entry name" value="KIB1-4_b-propeller"/>
</dbReference>
<evidence type="ECO:0000313" key="2">
    <source>
        <dbReference type="EMBL" id="KAL1566067.1"/>
    </source>
</evidence>
<dbReference type="EMBL" id="JBEAFC010000002">
    <property type="protein sequence ID" value="KAL1566067.1"/>
    <property type="molecule type" value="Genomic_DNA"/>
</dbReference>
<dbReference type="PANTHER" id="PTHR44259">
    <property type="entry name" value="OS07G0183000 PROTEIN-RELATED"/>
    <property type="match status" value="1"/>
</dbReference>
<keyword evidence="3" id="KW-1185">Reference proteome</keyword>
<protein>
    <recommendedName>
        <fullName evidence="1">KIB1-4 beta-propeller domain-containing protein</fullName>
    </recommendedName>
</protein>
<evidence type="ECO:0000313" key="3">
    <source>
        <dbReference type="Proteomes" id="UP001567538"/>
    </source>
</evidence>
<dbReference type="Proteomes" id="UP001567538">
    <property type="component" value="Unassembled WGS sequence"/>
</dbReference>
<dbReference type="AlphaFoldDB" id="A0ABD1IC38"/>
<sequence length="335" mass="37416">MASSPSSSSSTFLMLPIADEDTQEIQHLSFYNLKNNKPYNLKIQPNLENTQLRCIGSSKGWLAFLDQTLENPFLFNPITQTLIHLPRNHPGITKLILSQDPSLRPQTSAAVAIQTLLFTSKLSFCRSGGSAWHDLPSQSETYYDAVCCDATNTLFALSLELELQLSDEAFPDDLYSWQWYLALSPAGAGEVIAAVRYVGEFVRYDGEVVYEGDTLTDYMAAPLVCPYRTMGFRVFRADVRGGGGGGEWADVEGFGDHAMLLGGNETAVVPAVDLMKNNAIYFTDDYWERIDEDYSYGGHDFGVFCMGDLRFEEVFDFEMEKINPPPFWITLPSST</sequence>
<name>A0ABD1IC38_SALDI</name>